<feature type="transmembrane region" description="Helical" evidence="1">
    <location>
        <begin position="111"/>
        <end position="132"/>
    </location>
</feature>
<feature type="transmembrane region" description="Helical" evidence="1">
    <location>
        <begin position="12"/>
        <end position="32"/>
    </location>
</feature>
<dbReference type="Proteomes" id="UP001642540">
    <property type="component" value="Unassembled WGS sequence"/>
</dbReference>
<reference evidence="2 3" key="1">
    <citation type="submission" date="2024-08" db="EMBL/GenBank/DDBJ databases">
        <authorList>
            <person name="Cucini C."/>
            <person name="Frati F."/>
        </authorList>
    </citation>
    <scope>NUCLEOTIDE SEQUENCE [LARGE SCALE GENOMIC DNA]</scope>
</reference>
<proteinExistence type="predicted"/>
<dbReference type="EMBL" id="CAXLJM020000054">
    <property type="protein sequence ID" value="CAL8117379.1"/>
    <property type="molecule type" value="Genomic_DNA"/>
</dbReference>
<keyword evidence="1" id="KW-0812">Transmembrane</keyword>
<feature type="transmembrane region" description="Helical" evidence="1">
    <location>
        <begin position="67"/>
        <end position="90"/>
    </location>
</feature>
<organism evidence="2 3">
    <name type="scientific">Orchesella dallaii</name>
    <dbReference type="NCBI Taxonomy" id="48710"/>
    <lineage>
        <taxon>Eukaryota</taxon>
        <taxon>Metazoa</taxon>
        <taxon>Ecdysozoa</taxon>
        <taxon>Arthropoda</taxon>
        <taxon>Hexapoda</taxon>
        <taxon>Collembola</taxon>
        <taxon>Entomobryomorpha</taxon>
        <taxon>Entomobryoidea</taxon>
        <taxon>Orchesellidae</taxon>
        <taxon>Orchesellinae</taxon>
        <taxon>Orchesella</taxon>
    </lineage>
</organism>
<evidence type="ECO:0000313" key="2">
    <source>
        <dbReference type="EMBL" id="CAL8117379.1"/>
    </source>
</evidence>
<comment type="caution">
    <text evidence="2">The sequence shown here is derived from an EMBL/GenBank/DDBJ whole genome shotgun (WGS) entry which is preliminary data.</text>
</comment>
<accession>A0ABP1R372</accession>
<gene>
    <name evidence="2" type="ORF">ODALV1_LOCUS17664</name>
</gene>
<keyword evidence="1" id="KW-0472">Membrane</keyword>
<keyword evidence="3" id="KW-1185">Reference proteome</keyword>
<protein>
    <submittedName>
        <fullName evidence="2">Uncharacterized protein</fullName>
    </submittedName>
</protein>
<feature type="transmembrane region" description="Helical" evidence="1">
    <location>
        <begin position="138"/>
        <end position="162"/>
    </location>
</feature>
<evidence type="ECO:0000256" key="1">
    <source>
        <dbReference type="SAM" id="Phobius"/>
    </source>
</evidence>
<evidence type="ECO:0000313" key="3">
    <source>
        <dbReference type="Proteomes" id="UP001642540"/>
    </source>
</evidence>
<sequence>MMTPKTKFFTWTLCTSIYLLFCVLTKVGVFIYTQSSGHITEICVSSSTSNSTKSEIELTEKVVSLSWVVNFGQILVTMPPILTLTGHVYSLDDDYVFPEEPKILATIYKHIAFLGAVTILWNGDIILSYYAFPCGSSEVILVFGAFSIAYGYFLQIVSILILQDIARLCGLVDIYKNTFGGKKLENYFENIYDLTLAFVMQQFNLFDRQFLQYYYY</sequence>
<name>A0ABP1R372_9HEXA</name>
<keyword evidence="1" id="KW-1133">Transmembrane helix</keyword>